<feature type="transmembrane region" description="Helical" evidence="5">
    <location>
        <begin position="258"/>
        <end position="280"/>
    </location>
</feature>
<dbReference type="GO" id="GO:0005886">
    <property type="term" value="C:plasma membrane"/>
    <property type="evidence" value="ECO:0007669"/>
    <property type="project" value="TreeGrafter"/>
</dbReference>
<reference evidence="8" key="1">
    <citation type="submission" date="2025-08" db="UniProtKB">
        <authorList>
            <consortium name="RefSeq"/>
        </authorList>
    </citation>
    <scope>IDENTIFICATION</scope>
    <source>
        <tissue evidence="8">Spleen</tissue>
    </source>
</reference>
<dbReference type="GeneID" id="110199033"/>
<name>A0A6P5J580_PHACI</name>
<dbReference type="Pfam" id="PF01490">
    <property type="entry name" value="Aa_trans"/>
    <property type="match status" value="1"/>
</dbReference>
<dbReference type="AlphaFoldDB" id="A0A6P5J580"/>
<dbReference type="GO" id="GO:0015186">
    <property type="term" value="F:L-glutamine transmembrane transporter activity"/>
    <property type="evidence" value="ECO:0007669"/>
    <property type="project" value="TreeGrafter"/>
</dbReference>
<dbReference type="RefSeq" id="XP_020829375.1">
    <property type="nucleotide sequence ID" value="XM_020973716.1"/>
</dbReference>
<feature type="transmembrane region" description="Helical" evidence="5">
    <location>
        <begin position="225"/>
        <end position="246"/>
    </location>
</feature>
<evidence type="ECO:0000259" key="6">
    <source>
        <dbReference type="Pfam" id="PF01490"/>
    </source>
</evidence>
<dbReference type="KEGG" id="pcw:110199033"/>
<feature type="transmembrane region" description="Helical" evidence="5">
    <location>
        <begin position="82"/>
        <end position="103"/>
    </location>
</feature>
<feature type="transmembrane region" description="Helical" evidence="5">
    <location>
        <begin position="199"/>
        <end position="219"/>
    </location>
</feature>
<dbReference type="PANTHER" id="PTHR22950">
    <property type="entry name" value="AMINO ACID TRANSPORTER"/>
    <property type="match status" value="1"/>
</dbReference>
<evidence type="ECO:0000256" key="2">
    <source>
        <dbReference type="ARBA" id="ARBA00022692"/>
    </source>
</evidence>
<evidence type="ECO:0000313" key="7">
    <source>
        <dbReference type="Proteomes" id="UP000515140"/>
    </source>
</evidence>
<keyword evidence="2 5" id="KW-0812">Transmembrane</keyword>
<dbReference type="Proteomes" id="UP000515140">
    <property type="component" value="Unplaced"/>
</dbReference>
<sequence length="291" mass="32674">MASKGSISYLEPPFSRTWEHLGILGYTSGLSLTCMLFFLIVIIYEKFHLSCPMSEINKSTLSNATVKDMCTPRYIVFNFKSVYALPTIAFAYVCHQAVLPVYKDLKERSLKNMKIVTNVSILSMCFLYLMTAFFGYLTFYGKVHSSLLHKYPDDDLLILIVRLSVMMAVILTIPVLFLTSRESLAELLKKAYFNLSERIVIAVIILGCINLLVICVPTMKDIFGVLGTTTANMLIFIIPTILFLKITSQDSAKKKERIGAISLLVLGVIFSTVSIPLVIYNRANSEDKPET</sequence>
<gene>
    <name evidence="8" type="primary">LOC110199033</name>
</gene>
<keyword evidence="4 5" id="KW-0472">Membrane</keyword>
<feature type="transmembrane region" description="Helical" evidence="5">
    <location>
        <begin position="115"/>
        <end position="136"/>
    </location>
</feature>
<evidence type="ECO:0000313" key="8">
    <source>
        <dbReference type="RefSeq" id="XP_020829375.1"/>
    </source>
</evidence>
<feature type="transmembrane region" description="Helical" evidence="5">
    <location>
        <begin position="156"/>
        <end position="178"/>
    </location>
</feature>
<evidence type="ECO:0000256" key="5">
    <source>
        <dbReference type="SAM" id="Phobius"/>
    </source>
</evidence>
<organism evidence="7 8">
    <name type="scientific">Phascolarctos cinereus</name>
    <name type="common">Koala</name>
    <dbReference type="NCBI Taxonomy" id="38626"/>
    <lineage>
        <taxon>Eukaryota</taxon>
        <taxon>Metazoa</taxon>
        <taxon>Chordata</taxon>
        <taxon>Craniata</taxon>
        <taxon>Vertebrata</taxon>
        <taxon>Euteleostomi</taxon>
        <taxon>Mammalia</taxon>
        <taxon>Metatheria</taxon>
        <taxon>Diprotodontia</taxon>
        <taxon>Phascolarctidae</taxon>
        <taxon>Phascolarctos</taxon>
    </lineage>
</organism>
<accession>A0A6P5J580</accession>
<comment type="subcellular location">
    <subcellularLocation>
        <location evidence="1">Membrane</location>
        <topology evidence="1">Multi-pass membrane protein</topology>
    </subcellularLocation>
</comment>
<dbReference type="InterPro" id="IPR013057">
    <property type="entry name" value="AA_transpt_TM"/>
</dbReference>
<evidence type="ECO:0000256" key="3">
    <source>
        <dbReference type="ARBA" id="ARBA00022989"/>
    </source>
</evidence>
<keyword evidence="7" id="KW-1185">Reference proteome</keyword>
<dbReference type="InParanoid" id="A0A6P5J580"/>
<proteinExistence type="predicted"/>
<feature type="transmembrane region" description="Helical" evidence="5">
    <location>
        <begin position="21"/>
        <end position="44"/>
    </location>
</feature>
<dbReference type="PANTHER" id="PTHR22950:SF184">
    <property type="entry name" value="SODIUM-COUPLED NEUTRAL AMINO ACID SYMPORTER 1"/>
    <property type="match status" value="1"/>
</dbReference>
<keyword evidence="3 5" id="KW-1133">Transmembrane helix</keyword>
<evidence type="ECO:0000256" key="4">
    <source>
        <dbReference type="ARBA" id="ARBA00023136"/>
    </source>
</evidence>
<evidence type="ECO:0000256" key="1">
    <source>
        <dbReference type="ARBA" id="ARBA00004141"/>
    </source>
</evidence>
<protein>
    <submittedName>
        <fullName evidence="8">Sodium-coupled neutral amino acid transporter 1-like</fullName>
    </submittedName>
</protein>
<feature type="domain" description="Amino acid transporter transmembrane" evidence="6">
    <location>
        <begin position="15"/>
        <end position="279"/>
    </location>
</feature>